<sequence length="282" mass="32281">MRFWIIVLLPFFASALCRKIQSNEVVSLEKEGSDRSPEKPAASLEIEEATLKPEKQVHPHWREVNAVVEEMTSAEIKDKEKENTRETKKEKEITSEDLKSVANITKSSRYHGKPPEIKTIYDLAVEDLLAQARVFFSDSNVKLQEKVRHVYEDALNLMAELRILVLDKDIQDQERHWEAKHLLLMAGRETSALVRFFLKLFTTVDPRSQKVAEVEAVEGKRQGKPEAENTDGADQTLSKATTSCTTTFRPKGWRQRLAEKRRIGSKGKKIGKTARTYFTNVL</sequence>
<evidence type="ECO:0000256" key="2">
    <source>
        <dbReference type="SAM" id="SignalP"/>
    </source>
</evidence>
<evidence type="ECO:0000313" key="3">
    <source>
        <dbReference type="EMBL" id="CAJ0585033.1"/>
    </source>
</evidence>
<feature type="chain" id="PRO_5041332318" evidence="2">
    <location>
        <begin position="18"/>
        <end position="282"/>
    </location>
</feature>
<accession>A0AA36G9F5</accession>
<dbReference type="EMBL" id="CATQJA010002702">
    <property type="protein sequence ID" value="CAJ0585033.1"/>
    <property type="molecule type" value="Genomic_DNA"/>
</dbReference>
<proteinExistence type="predicted"/>
<dbReference type="AlphaFoldDB" id="A0AA36G9F5"/>
<keyword evidence="2" id="KW-0732">Signal</keyword>
<feature type="compositionally biased region" description="Basic and acidic residues" evidence="1">
    <location>
        <begin position="215"/>
        <end position="227"/>
    </location>
</feature>
<reference evidence="3" key="1">
    <citation type="submission" date="2023-06" db="EMBL/GenBank/DDBJ databases">
        <authorList>
            <person name="Delattre M."/>
        </authorList>
    </citation>
    <scope>NUCLEOTIDE SEQUENCE</scope>
    <source>
        <strain evidence="3">AF72</strain>
    </source>
</reference>
<name>A0AA36G9F5_9BILA</name>
<evidence type="ECO:0000256" key="1">
    <source>
        <dbReference type="SAM" id="MobiDB-lite"/>
    </source>
</evidence>
<organism evidence="3 4">
    <name type="scientific">Mesorhabditis spiculigera</name>
    <dbReference type="NCBI Taxonomy" id="96644"/>
    <lineage>
        <taxon>Eukaryota</taxon>
        <taxon>Metazoa</taxon>
        <taxon>Ecdysozoa</taxon>
        <taxon>Nematoda</taxon>
        <taxon>Chromadorea</taxon>
        <taxon>Rhabditida</taxon>
        <taxon>Rhabditina</taxon>
        <taxon>Rhabditomorpha</taxon>
        <taxon>Rhabditoidea</taxon>
        <taxon>Rhabditidae</taxon>
        <taxon>Mesorhabditinae</taxon>
        <taxon>Mesorhabditis</taxon>
    </lineage>
</organism>
<evidence type="ECO:0000313" key="4">
    <source>
        <dbReference type="Proteomes" id="UP001177023"/>
    </source>
</evidence>
<protein>
    <submittedName>
        <fullName evidence="3">Uncharacterized protein</fullName>
    </submittedName>
</protein>
<gene>
    <name evidence="3" type="ORF">MSPICULIGERA_LOCUS23066</name>
</gene>
<feature type="region of interest" description="Disordered" evidence="1">
    <location>
        <begin position="215"/>
        <end position="241"/>
    </location>
</feature>
<keyword evidence="4" id="KW-1185">Reference proteome</keyword>
<feature type="non-terminal residue" evidence="3">
    <location>
        <position position="282"/>
    </location>
</feature>
<comment type="caution">
    <text evidence="3">The sequence shown here is derived from an EMBL/GenBank/DDBJ whole genome shotgun (WGS) entry which is preliminary data.</text>
</comment>
<feature type="signal peptide" evidence="2">
    <location>
        <begin position="1"/>
        <end position="17"/>
    </location>
</feature>
<dbReference type="Proteomes" id="UP001177023">
    <property type="component" value="Unassembled WGS sequence"/>
</dbReference>